<keyword evidence="2" id="KW-0812">Transmembrane</keyword>
<dbReference type="Gene3D" id="2.40.30.170">
    <property type="match status" value="1"/>
</dbReference>
<gene>
    <name evidence="5" type="ORF">DMENIID0002_02010</name>
</gene>
<dbReference type="GO" id="GO:1990281">
    <property type="term" value="C:efflux pump complex"/>
    <property type="evidence" value="ECO:0007669"/>
    <property type="project" value="TreeGrafter"/>
</dbReference>
<dbReference type="Pfam" id="PF25989">
    <property type="entry name" value="YknX_C"/>
    <property type="match status" value="1"/>
</dbReference>
<comment type="similarity">
    <text evidence="1">Belongs to the membrane fusion protein (MFP) (TC 8.A.1) family.</text>
</comment>
<name>A0AAT9G6Z6_9RICK</name>
<keyword evidence="2" id="KW-0472">Membrane</keyword>
<feature type="transmembrane region" description="Helical" evidence="2">
    <location>
        <begin position="12"/>
        <end position="31"/>
    </location>
</feature>
<protein>
    <submittedName>
        <fullName evidence="5">Efflux RND transporter periplasmic adaptor subunit</fullName>
    </submittedName>
</protein>
<dbReference type="Gene3D" id="1.10.287.470">
    <property type="entry name" value="Helix hairpin bin"/>
    <property type="match status" value="1"/>
</dbReference>
<dbReference type="PANTHER" id="PTHR30469">
    <property type="entry name" value="MULTIDRUG RESISTANCE PROTEIN MDTA"/>
    <property type="match status" value="1"/>
</dbReference>
<evidence type="ECO:0000259" key="3">
    <source>
        <dbReference type="Pfam" id="PF25973"/>
    </source>
</evidence>
<dbReference type="AlphaFoldDB" id="A0AAT9G6Z6"/>
<dbReference type="InterPro" id="IPR058637">
    <property type="entry name" value="YknX-like_C"/>
</dbReference>
<evidence type="ECO:0000259" key="4">
    <source>
        <dbReference type="Pfam" id="PF25989"/>
    </source>
</evidence>
<dbReference type="SUPFAM" id="SSF111369">
    <property type="entry name" value="HlyD-like secretion proteins"/>
    <property type="match status" value="1"/>
</dbReference>
<reference evidence="5" key="1">
    <citation type="submission" date="2024-01" db="EMBL/GenBank/DDBJ databases">
        <title>Sequencing the genomes of a sandfly, Sergentomyia squamirostris, and its two endosymbionts.</title>
        <authorList>
            <person name="Itokawa K."/>
            <person name="Sanjoba C."/>
        </authorList>
    </citation>
    <scope>NUCLEOTIDE SEQUENCE</scope>
    <source>
        <strain evidence="5">RiSSQ</strain>
    </source>
</reference>
<dbReference type="Gene3D" id="2.40.50.100">
    <property type="match status" value="1"/>
</dbReference>
<dbReference type="Gene3D" id="2.40.420.20">
    <property type="match status" value="1"/>
</dbReference>
<dbReference type="InterPro" id="IPR058647">
    <property type="entry name" value="BSH_CzcB-like"/>
</dbReference>
<dbReference type="GO" id="GO:0015562">
    <property type="term" value="F:efflux transmembrane transporter activity"/>
    <property type="evidence" value="ECO:0007669"/>
    <property type="project" value="TreeGrafter"/>
</dbReference>
<proteinExistence type="inferred from homology"/>
<evidence type="ECO:0000256" key="1">
    <source>
        <dbReference type="ARBA" id="ARBA00009477"/>
    </source>
</evidence>
<dbReference type="NCBIfam" id="TIGR01730">
    <property type="entry name" value="RND_mfp"/>
    <property type="match status" value="1"/>
</dbReference>
<dbReference type="InterPro" id="IPR006143">
    <property type="entry name" value="RND_pump_MFP"/>
</dbReference>
<dbReference type="EMBL" id="AP029170">
    <property type="protein sequence ID" value="BFD45555.1"/>
    <property type="molecule type" value="Genomic_DNA"/>
</dbReference>
<evidence type="ECO:0000256" key="2">
    <source>
        <dbReference type="SAM" id="Phobius"/>
    </source>
</evidence>
<organism evidence="5">
    <name type="scientific">Candidatus Tisiphia endosymbiont of Sergentomyia squamirostris</name>
    <dbReference type="NCBI Taxonomy" id="3113639"/>
    <lineage>
        <taxon>Bacteria</taxon>
        <taxon>Pseudomonadati</taxon>
        <taxon>Pseudomonadota</taxon>
        <taxon>Alphaproteobacteria</taxon>
        <taxon>Rickettsiales</taxon>
        <taxon>Rickettsiaceae</taxon>
        <taxon>Rickettsieae</taxon>
        <taxon>Candidatus Tisiphia</taxon>
    </lineage>
</organism>
<accession>A0AAT9G6Z6</accession>
<evidence type="ECO:0000313" key="5">
    <source>
        <dbReference type="EMBL" id="BFD45555.1"/>
    </source>
</evidence>
<feature type="domain" description="YknX-like C-terminal permuted SH3-like" evidence="4">
    <location>
        <begin position="293"/>
        <end position="357"/>
    </location>
</feature>
<keyword evidence="2" id="KW-1133">Transmembrane helix</keyword>
<dbReference type="Pfam" id="PF25973">
    <property type="entry name" value="BSH_CzcB"/>
    <property type="match status" value="1"/>
</dbReference>
<feature type="domain" description="CzcB-like barrel-sandwich hybrid" evidence="3">
    <location>
        <begin position="79"/>
        <end position="204"/>
    </location>
</feature>
<sequence>MTLGKILISRRSYIYGLLFVAVSIVVVIISIKKVVSRQAPTQQVDNQAVVIPVEVVKAQYSEETNDILVTTGKTLAYETHAVKVNTTGRIKELDLPIGIYVKKGDILAVLDTTQIDYLIELANEEYRLKEKKANAMKQLLDKNLIRYTEYVNHNIEYLDAKQKYYTLLDEKTNHYVVAPLSGIVERKLVTVGELVTQKDKIVVLYDIHIIKVAFGLDESDYQKFKSAGGSYVNIYIPALNLALKLSDFKTSEIAQDKNHSVYIEALIPNDDNSIMPGLFVNVNVIFNGNKQRIKLPNSAIFFDSYYYVYVIENNTAKKVRIEIGDSDSQSVEVVSGIKPNDQVVISGKKGLHDGVKVLIEDETTHSTIRNSS</sequence>